<reference evidence="7" key="1">
    <citation type="submission" date="2020-05" db="EMBL/GenBank/DDBJ databases">
        <authorList>
            <person name="Chiriac C."/>
            <person name="Salcher M."/>
            <person name="Ghai R."/>
            <person name="Kavagutti S V."/>
        </authorList>
    </citation>
    <scope>NUCLEOTIDE SEQUENCE</scope>
</reference>
<sequence>MVQPDWIVDPLRDTLVGAQVAWGLSEIPTTIVLIVIAVQWSRSDEREARRSDRKAERDGGVELARYNERFARLAERDEQG</sequence>
<evidence type="ECO:0000256" key="1">
    <source>
        <dbReference type="ARBA" id="ARBA00004651"/>
    </source>
</evidence>
<dbReference type="Pfam" id="PF09678">
    <property type="entry name" value="Caa3_CtaG"/>
    <property type="match status" value="1"/>
</dbReference>
<evidence type="ECO:0000256" key="4">
    <source>
        <dbReference type="ARBA" id="ARBA00022989"/>
    </source>
</evidence>
<keyword evidence="3 6" id="KW-0812">Transmembrane</keyword>
<proteinExistence type="predicted"/>
<evidence type="ECO:0000256" key="3">
    <source>
        <dbReference type="ARBA" id="ARBA00022692"/>
    </source>
</evidence>
<keyword evidence="2" id="KW-1003">Cell membrane</keyword>
<evidence type="ECO:0000256" key="2">
    <source>
        <dbReference type="ARBA" id="ARBA00022475"/>
    </source>
</evidence>
<evidence type="ECO:0000256" key="6">
    <source>
        <dbReference type="SAM" id="Phobius"/>
    </source>
</evidence>
<keyword evidence="4 6" id="KW-1133">Transmembrane helix</keyword>
<dbReference type="AlphaFoldDB" id="A0A6J7PCL2"/>
<dbReference type="GO" id="GO:0005886">
    <property type="term" value="C:plasma membrane"/>
    <property type="evidence" value="ECO:0007669"/>
    <property type="project" value="UniProtKB-SubCell"/>
</dbReference>
<feature type="transmembrane region" description="Helical" evidence="6">
    <location>
        <begin position="20"/>
        <end position="40"/>
    </location>
</feature>
<name>A0A6J7PCL2_9ZZZZ</name>
<evidence type="ECO:0000256" key="5">
    <source>
        <dbReference type="ARBA" id="ARBA00023136"/>
    </source>
</evidence>
<evidence type="ECO:0000313" key="7">
    <source>
        <dbReference type="EMBL" id="CAB5003300.1"/>
    </source>
</evidence>
<gene>
    <name evidence="7" type="ORF">UFOPK4043_00638</name>
</gene>
<comment type="subcellular location">
    <subcellularLocation>
        <location evidence="1">Cell membrane</location>
        <topology evidence="1">Multi-pass membrane protein</topology>
    </subcellularLocation>
</comment>
<dbReference type="EMBL" id="CAFBPA010000075">
    <property type="protein sequence ID" value="CAB5003300.1"/>
    <property type="molecule type" value="Genomic_DNA"/>
</dbReference>
<dbReference type="InterPro" id="IPR019108">
    <property type="entry name" value="Caa3_assmbl_CtaG-rel"/>
</dbReference>
<organism evidence="7">
    <name type="scientific">freshwater metagenome</name>
    <dbReference type="NCBI Taxonomy" id="449393"/>
    <lineage>
        <taxon>unclassified sequences</taxon>
        <taxon>metagenomes</taxon>
        <taxon>ecological metagenomes</taxon>
    </lineage>
</organism>
<accession>A0A6J7PCL2</accession>
<keyword evidence="5 6" id="KW-0472">Membrane</keyword>
<protein>
    <submittedName>
        <fullName evidence="7">Unannotated protein</fullName>
    </submittedName>
</protein>